<gene>
    <name evidence="5" type="ORF">NK662_13860</name>
</gene>
<evidence type="ECO:0000256" key="2">
    <source>
        <dbReference type="ARBA" id="ARBA00022679"/>
    </source>
</evidence>
<keyword evidence="6" id="KW-1185">Reference proteome</keyword>
<dbReference type="Gene3D" id="3.40.1780.10">
    <property type="entry name" value="QueA-like"/>
    <property type="match status" value="1"/>
</dbReference>
<evidence type="ECO:0000313" key="5">
    <source>
        <dbReference type="EMBL" id="MCP8969614.1"/>
    </source>
</evidence>
<dbReference type="Proteomes" id="UP001156102">
    <property type="component" value="Unassembled WGS sequence"/>
</dbReference>
<keyword evidence="2" id="KW-0808">Transferase</keyword>
<keyword evidence="1" id="KW-0963">Cytoplasm</keyword>
<dbReference type="GO" id="GO:0051075">
    <property type="term" value="F:S-adenosylmethionine:tRNA ribosyltransferase-isomerase activity"/>
    <property type="evidence" value="ECO:0007669"/>
    <property type="project" value="TreeGrafter"/>
</dbReference>
<dbReference type="RefSeq" id="WP_254759537.1">
    <property type="nucleotide sequence ID" value="NZ_JANCLT010000007.1"/>
</dbReference>
<proteinExistence type="predicted"/>
<protein>
    <submittedName>
        <fullName evidence="5">S-adenosylmethionine:tRNA ribosyltransferase-isomerase</fullName>
    </submittedName>
</protein>
<sequence>MATSTSMDFWLPDELNAAAPAERRGIRRDHVKLLVLDRKSGEVSHDIFYNLEQYLSPGDVIVLNNSRTLPAILKAQDGTELRLARRIDSRTWDVLLVSDRVKQGDTFFFSNTLSATVTGDECDSPITRVMFSKEGTALLEELYALGEPVRYEYIQEPWGLEYYQTVFASKPGSVEMPSAGRAFSWQLLKRLQQKGVKIAYMQLHTGLSYFLDDKWEHSPEDNLEEYDIPVETMQEVQRAKEHGHKVIAVGTTVVRALETAAKTNALSGWTNLYITGDYQLQVADAIITGMHEPKASHLDMLCAFVAPNHLFNAYGLAIQERYLWHEFGDMNLIV</sequence>
<dbReference type="Gene3D" id="2.40.10.240">
    <property type="entry name" value="QueA-like"/>
    <property type="match status" value="1"/>
</dbReference>
<dbReference type="EMBL" id="JANCLT010000007">
    <property type="protein sequence ID" value="MCP8969614.1"/>
    <property type="molecule type" value="Genomic_DNA"/>
</dbReference>
<name>A0AA41X627_9BACI</name>
<evidence type="ECO:0000313" key="6">
    <source>
        <dbReference type="Proteomes" id="UP001156102"/>
    </source>
</evidence>
<dbReference type="InterPro" id="IPR042119">
    <property type="entry name" value="QueA_dom2"/>
</dbReference>
<dbReference type="InterPro" id="IPR036100">
    <property type="entry name" value="QueA_sf"/>
</dbReference>
<evidence type="ECO:0000256" key="4">
    <source>
        <dbReference type="ARBA" id="ARBA00022785"/>
    </source>
</evidence>
<dbReference type="InterPro" id="IPR003699">
    <property type="entry name" value="QueA"/>
</dbReference>
<reference evidence="5" key="1">
    <citation type="submission" date="2022-07" db="EMBL/GenBank/DDBJ databases">
        <authorList>
            <person name="Li W.-J."/>
            <person name="Deng Q.-Q."/>
        </authorList>
    </citation>
    <scope>NUCLEOTIDE SEQUENCE</scope>
    <source>
        <strain evidence="5">SYSU M60031</strain>
    </source>
</reference>
<keyword evidence="3" id="KW-0949">S-adenosyl-L-methionine</keyword>
<keyword evidence="4" id="KW-0671">Queuosine biosynthesis</keyword>
<accession>A0AA41X627</accession>
<comment type="caution">
    <text evidence="5">The sequence shown here is derived from an EMBL/GenBank/DDBJ whole genome shotgun (WGS) entry which is preliminary data.</text>
</comment>
<organism evidence="5 6">
    <name type="scientific">Ectobacillus ponti</name>
    <dbReference type="NCBI Taxonomy" id="2961894"/>
    <lineage>
        <taxon>Bacteria</taxon>
        <taxon>Bacillati</taxon>
        <taxon>Bacillota</taxon>
        <taxon>Bacilli</taxon>
        <taxon>Bacillales</taxon>
        <taxon>Bacillaceae</taxon>
        <taxon>Ectobacillus</taxon>
    </lineage>
</organism>
<dbReference type="Pfam" id="PF02547">
    <property type="entry name" value="Queuosine_synth"/>
    <property type="match status" value="1"/>
</dbReference>
<dbReference type="AlphaFoldDB" id="A0AA41X627"/>
<dbReference type="PANTHER" id="PTHR30307">
    <property type="entry name" value="S-ADENOSYLMETHIONINE:TRNA RIBOSYLTRANSFERASE-ISOMERASE"/>
    <property type="match status" value="1"/>
</dbReference>
<evidence type="ECO:0000256" key="1">
    <source>
        <dbReference type="ARBA" id="ARBA00022490"/>
    </source>
</evidence>
<evidence type="ECO:0000256" key="3">
    <source>
        <dbReference type="ARBA" id="ARBA00022691"/>
    </source>
</evidence>
<dbReference type="InterPro" id="IPR042118">
    <property type="entry name" value="QueA_dom1"/>
</dbReference>
<dbReference type="GO" id="GO:0008616">
    <property type="term" value="P:tRNA queuosine(34) biosynthetic process"/>
    <property type="evidence" value="ECO:0007669"/>
    <property type="project" value="UniProtKB-KW"/>
</dbReference>
<dbReference type="PANTHER" id="PTHR30307:SF0">
    <property type="entry name" value="S-ADENOSYLMETHIONINE:TRNA RIBOSYLTRANSFERASE-ISOMERASE"/>
    <property type="match status" value="1"/>
</dbReference>
<dbReference type="SUPFAM" id="SSF111337">
    <property type="entry name" value="QueA-like"/>
    <property type="match status" value="1"/>
</dbReference>